<sequence>MDDAVRNWMQEAPALFNKYNQIDEKRLECLQNSFRKYVELEMADNRVQAEQYGKTMNSIQQFDIQAEIDTFCSNKPLDFGRIVRVLKVCMLVTYSLPYRISDQKAIQDRDQRNLILKFIGLLLLRAQSNTFNYEEPVTIASLMDVPIATFLFTPPYLQSIDITSNPFTESGAMPVTDSEGFSVPPADSTPWAQVAEENDAAVEDAHEAGGAKMKIDISDRVITEEPAEASKALTRVSSTLRLKNTIRRSTIRGRRDTRSKPGSLDQLNGAHAVPGSTITASSLEAHLESLGGIMNGPADGNETFRYRESRHDTLARRDSVMPRLSMFPSNPSLSSGNSEHTGISEAGELNGFISEVVNVLFSDGQISKVFITGEIVFSGNAPIPSNSLRMTIGNAKCFERLIPNQALISSIDEENGVYELNVGALSQTSHSKATVFKYQLRVNEAQKLQYVPILLNSVWKCEETLTSLVVTYQANPECVLKGTLSETSFVLPVDDGVTNIQSKPLGIWNAEKHRLLWQAEDIEPASNEPHKLLARFETKAQGHPASVAAKFTHKGGILSPMHLEIPEGPINLHYKLTSGKYIAAPGQAPQ</sequence>
<dbReference type="InParanoid" id="A0A1Y1XTJ0"/>
<dbReference type="Pfam" id="PF10291">
    <property type="entry name" value="muHD"/>
    <property type="match status" value="1"/>
</dbReference>
<dbReference type="PANTHER" id="PTHR23065">
    <property type="entry name" value="PROLINE-SERINE-THREONINE PHOSPHATASE INTERACTING PROTEIN 1"/>
    <property type="match status" value="1"/>
</dbReference>
<evidence type="ECO:0000313" key="4">
    <source>
        <dbReference type="EMBL" id="ORX88614.1"/>
    </source>
</evidence>
<dbReference type="Proteomes" id="UP000193498">
    <property type="component" value="Unassembled WGS sequence"/>
</dbReference>
<proteinExistence type="predicted"/>
<keyword evidence="5" id="KW-1185">Reference proteome</keyword>
<feature type="region of interest" description="Disordered" evidence="2">
    <location>
        <begin position="251"/>
        <end position="270"/>
    </location>
</feature>
<dbReference type="GO" id="GO:0006897">
    <property type="term" value="P:endocytosis"/>
    <property type="evidence" value="ECO:0007669"/>
    <property type="project" value="UniProtKB-KW"/>
</dbReference>
<protein>
    <recommendedName>
        <fullName evidence="3">MHD domain-containing protein</fullName>
    </recommendedName>
</protein>
<gene>
    <name evidence="4" type="ORF">K493DRAFT_306480</name>
</gene>
<dbReference type="AlphaFoldDB" id="A0A1Y1XTJ0"/>
<dbReference type="GO" id="GO:0005737">
    <property type="term" value="C:cytoplasm"/>
    <property type="evidence" value="ECO:0007669"/>
    <property type="project" value="TreeGrafter"/>
</dbReference>
<organism evidence="4 5">
    <name type="scientific">Basidiobolus meristosporus CBS 931.73</name>
    <dbReference type="NCBI Taxonomy" id="1314790"/>
    <lineage>
        <taxon>Eukaryota</taxon>
        <taxon>Fungi</taxon>
        <taxon>Fungi incertae sedis</taxon>
        <taxon>Zoopagomycota</taxon>
        <taxon>Entomophthoromycotina</taxon>
        <taxon>Basidiobolomycetes</taxon>
        <taxon>Basidiobolales</taxon>
        <taxon>Basidiobolaceae</taxon>
        <taxon>Basidiobolus</taxon>
    </lineage>
</organism>
<keyword evidence="1" id="KW-0254">Endocytosis</keyword>
<accession>A0A1Y1XTJ0</accession>
<dbReference type="Gene3D" id="1.20.1270.60">
    <property type="entry name" value="Arfaptin homology (AH) domain/BAR domain"/>
    <property type="match status" value="1"/>
</dbReference>
<dbReference type="SUPFAM" id="SSF103657">
    <property type="entry name" value="BAR/IMD domain-like"/>
    <property type="match status" value="1"/>
</dbReference>
<dbReference type="FunCoup" id="A0A1Y1XTJ0">
    <property type="interactions" value="24"/>
</dbReference>
<dbReference type="PANTHER" id="PTHR23065:SF15">
    <property type="entry name" value="AT02057P"/>
    <property type="match status" value="1"/>
</dbReference>
<reference evidence="4 5" key="1">
    <citation type="submission" date="2016-07" db="EMBL/GenBank/DDBJ databases">
        <title>Pervasive Adenine N6-methylation of Active Genes in Fungi.</title>
        <authorList>
            <consortium name="DOE Joint Genome Institute"/>
            <person name="Mondo S.J."/>
            <person name="Dannebaum R.O."/>
            <person name="Kuo R.C."/>
            <person name="Labutti K."/>
            <person name="Haridas S."/>
            <person name="Kuo A."/>
            <person name="Salamov A."/>
            <person name="Ahrendt S.R."/>
            <person name="Lipzen A."/>
            <person name="Sullivan W."/>
            <person name="Andreopoulos W.B."/>
            <person name="Clum A."/>
            <person name="Lindquist E."/>
            <person name="Daum C."/>
            <person name="Ramamoorthy G.K."/>
            <person name="Gryganskyi A."/>
            <person name="Culley D."/>
            <person name="Magnuson J.K."/>
            <person name="James T.Y."/>
            <person name="O'Malley M.A."/>
            <person name="Stajich J.E."/>
            <person name="Spatafora J.W."/>
            <person name="Visel A."/>
            <person name="Grigoriev I.V."/>
        </authorList>
    </citation>
    <scope>NUCLEOTIDE SEQUENCE [LARGE SCALE GENOMIC DNA]</scope>
    <source>
        <strain evidence="4 5">CBS 931.73</strain>
    </source>
</reference>
<dbReference type="PROSITE" id="PS51072">
    <property type="entry name" value="MHD"/>
    <property type="match status" value="1"/>
</dbReference>
<comment type="caution">
    <text evidence="4">The sequence shown here is derived from an EMBL/GenBank/DDBJ whole genome shotgun (WGS) entry which is preliminary data.</text>
</comment>
<dbReference type="InterPro" id="IPR028565">
    <property type="entry name" value="MHD"/>
</dbReference>
<dbReference type="InterPro" id="IPR018808">
    <property type="entry name" value="Muniscin_C"/>
</dbReference>
<evidence type="ECO:0000313" key="5">
    <source>
        <dbReference type="Proteomes" id="UP000193498"/>
    </source>
</evidence>
<dbReference type="OrthoDB" id="27823at2759"/>
<dbReference type="EMBL" id="MCFE01000515">
    <property type="protein sequence ID" value="ORX88614.1"/>
    <property type="molecule type" value="Genomic_DNA"/>
</dbReference>
<evidence type="ECO:0000256" key="1">
    <source>
        <dbReference type="ARBA" id="ARBA00022583"/>
    </source>
</evidence>
<evidence type="ECO:0000259" key="3">
    <source>
        <dbReference type="PROSITE" id="PS51072"/>
    </source>
</evidence>
<dbReference type="GO" id="GO:0005886">
    <property type="term" value="C:plasma membrane"/>
    <property type="evidence" value="ECO:0007669"/>
    <property type="project" value="TreeGrafter"/>
</dbReference>
<dbReference type="InterPro" id="IPR027267">
    <property type="entry name" value="AH/BAR_dom_sf"/>
</dbReference>
<name>A0A1Y1XTJ0_9FUNG</name>
<evidence type="ECO:0000256" key="2">
    <source>
        <dbReference type="SAM" id="MobiDB-lite"/>
    </source>
</evidence>
<dbReference type="STRING" id="1314790.A0A1Y1XTJ0"/>
<feature type="domain" description="MHD" evidence="3">
    <location>
        <begin position="346"/>
        <end position="590"/>
    </location>
</feature>